<comment type="caution">
    <text evidence="1">The sequence shown here is derived from an EMBL/GenBank/DDBJ whole genome shotgun (WGS) entry which is preliminary data.</text>
</comment>
<proteinExistence type="predicted"/>
<reference evidence="1" key="1">
    <citation type="submission" date="2023-04" db="EMBL/GenBank/DDBJ databases">
        <title>A chromosome-level genome assembly of the parasitoid wasp Eretmocerus hayati.</title>
        <authorList>
            <person name="Zhong Y."/>
            <person name="Liu S."/>
            <person name="Liu Y."/>
        </authorList>
    </citation>
    <scope>NUCLEOTIDE SEQUENCE</scope>
    <source>
        <strain evidence="1">ZJU_SS_LIU_2023</strain>
    </source>
</reference>
<gene>
    <name evidence="1" type="ORF">QAD02_002042</name>
</gene>
<protein>
    <submittedName>
        <fullName evidence="1">Uncharacterized protein</fullName>
    </submittedName>
</protein>
<organism evidence="1 2">
    <name type="scientific">Eretmocerus hayati</name>
    <dbReference type="NCBI Taxonomy" id="131215"/>
    <lineage>
        <taxon>Eukaryota</taxon>
        <taxon>Metazoa</taxon>
        <taxon>Ecdysozoa</taxon>
        <taxon>Arthropoda</taxon>
        <taxon>Hexapoda</taxon>
        <taxon>Insecta</taxon>
        <taxon>Pterygota</taxon>
        <taxon>Neoptera</taxon>
        <taxon>Endopterygota</taxon>
        <taxon>Hymenoptera</taxon>
        <taxon>Apocrita</taxon>
        <taxon>Proctotrupomorpha</taxon>
        <taxon>Chalcidoidea</taxon>
        <taxon>Aphelinidae</taxon>
        <taxon>Aphelininae</taxon>
        <taxon>Eretmocerus</taxon>
    </lineage>
</organism>
<evidence type="ECO:0000313" key="2">
    <source>
        <dbReference type="Proteomes" id="UP001239111"/>
    </source>
</evidence>
<name>A0ACC2NIR2_9HYME</name>
<evidence type="ECO:0000313" key="1">
    <source>
        <dbReference type="EMBL" id="KAJ8670783.1"/>
    </source>
</evidence>
<dbReference type="Proteomes" id="UP001239111">
    <property type="component" value="Chromosome 3"/>
</dbReference>
<keyword evidence="2" id="KW-1185">Reference proteome</keyword>
<accession>A0ACC2NIR2</accession>
<sequence>MTAPTEASPEAGSLDATTLGATCLLAAWSTTALPGAASLDAALPDPASTIPSALPDAASISAAVSHDVASPEVALMVPTAPPSLVAAAVVTLRRQSTSRRSREPSLHSPSPHRNVGQRHSGPNETTVLCGVVPCVTHALA</sequence>
<dbReference type="EMBL" id="CM056743">
    <property type="protein sequence ID" value="KAJ8670783.1"/>
    <property type="molecule type" value="Genomic_DNA"/>
</dbReference>